<sequence length="249" mass="27892">MLAAALFWMMNSLNRDYYSLNVEYPIRFIYDDSLYIPVSPLPQTITVNVSGVGWELLGHSLLPLQAKPVDYYVRNPLRASAINTSSLTAAFADQIKDVRVNYVLADTLEVAFDRRMIKSVRIIADSARIDMAPQFVITSVINITPSHIQVGGPERLVSGLPDTVRLQIPRKRISDNYDEEIPILAFQHPQLRTSTNRVFVSFEVAELLSPLPPTAPQTVSAAMPGPANRTTERPGVRTSRTRNRTNRSQ</sequence>
<name>A0ABP8NSM6_9BACT</name>
<evidence type="ECO:0008006" key="4">
    <source>
        <dbReference type="Google" id="ProtNLM"/>
    </source>
</evidence>
<feature type="compositionally biased region" description="Basic residues" evidence="1">
    <location>
        <begin position="239"/>
        <end position="249"/>
    </location>
</feature>
<evidence type="ECO:0000313" key="3">
    <source>
        <dbReference type="Proteomes" id="UP001501175"/>
    </source>
</evidence>
<comment type="caution">
    <text evidence="2">The sequence shown here is derived from an EMBL/GenBank/DDBJ whole genome shotgun (WGS) entry which is preliminary data.</text>
</comment>
<reference evidence="3" key="1">
    <citation type="journal article" date="2019" name="Int. J. Syst. Evol. Microbiol.">
        <title>The Global Catalogue of Microorganisms (GCM) 10K type strain sequencing project: providing services to taxonomists for standard genome sequencing and annotation.</title>
        <authorList>
            <consortium name="The Broad Institute Genomics Platform"/>
            <consortium name="The Broad Institute Genome Sequencing Center for Infectious Disease"/>
            <person name="Wu L."/>
            <person name="Ma J."/>
        </authorList>
    </citation>
    <scope>NUCLEOTIDE SEQUENCE [LARGE SCALE GENOMIC DNA]</scope>
    <source>
        <strain evidence="3">JCM 17927</strain>
    </source>
</reference>
<dbReference type="EMBL" id="BAABHD010000084">
    <property type="protein sequence ID" value="GAA4470667.1"/>
    <property type="molecule type" value="Genomic_DNA"/>
</dbReference>
<accession>A0ABP8NSM6</accession>
<gene>
    <name evidence="2" type="ORF">GCM10023189_59750</name>
</gene>
<feature type="region of interest" description="Disordered" evidence="1">
    <location>
        <begin position="213"/>
        <end position="249"/>
    </location>
</feature>
<dbReference type="Proteomes" id="UP001501175">
    <property type="component" value="Unassembled WGS sequence"/>
</dbReference>
<organism evidence="2 3">
    <name type="scientific">Nibrella saemangeumensis</name>
    <dbReference type="NCBI Taxonomy" id="1084526"/>
    <lineage>
        <taxon>Bacteria</taxon>
        <taxon>Pseudomonadati</taxon>
        <taxon>Bacteroidota</taxon>
        <taxon>Cytophagia</taxon>
        <taxon>Cytophagales</taxon>
        <taxon>Spirosomataceae</taxon>
        <taxon>Nibrella</taxon>
    </lineage>
</organism>
<evidence type="ECO:0000256" key="1">
    <source>
        <dbReference type="SAM" id="MobiDB-lite"/>
    </source>
</evidence>
<protein>
    <recommendedName>
        <fullName evidence="4">YbbR-like protein</fullName>
    </recommendedName>
</protein>
<keyword evidence="3" id="KW-1185">Reference proteome</keyword>
<evidence type="ECO:0000313" key="2">
    <source>
        <dbReference type="EMBL" id="GAA4470667.1"/>
    </source>
</evidence>
<proteinExistence type="predicted"/>